<dbReference type="InterPro" id="IPR051549">
    <property type="entry name" value="PEP_Utilizing_Enz"/>
</dbReference>
<dbReference type="NCBIfam" id="NF004879">
    <property type="entry name" value="PRK06241.1-4"/>
    <property type="match status" value="1"/>
</dbReference>
<dbReference type="SUPFAM" id="SSF52009">
    <property type="entry name" value="Phosphohistidine domain"/>
    <property type="match status" value="1"/>
</dbReference>
<gene>
    <name evidence="3" type="primary">ppsA</name>
    <name evidence="3" type="ORF">WJX68_04610</name>
</gene>
<protein>
    <submittedName>
        <fullName evidence="3">Phosphoenolpyruvate synthase</fullName>
        <ecNumber evidence="3">2.7.9.2</ecNumber>
    </submittedName>
</protein>
<dbReference type="Gene3D" id="3.50.30.10">
    <property type="entry name" value="Phosphohistidine domain"/>
    <property type="match status" value="1"/>
</dbReference>
<keyword evidence="4" id="KW-1185">Reference proteome</keyword>
<feature type="domain" description="Pyruvate phosphate dikinase AMP/ATP-binding" evidence="2">
    <location>
        <begin position="21"/>
        <end position="242"/>
    </location>
</feature>
<evidence type="ECO:0000259" key="2">
    <source>
        <dbReference type="Pfam" id="PF01326"/>
    </source>
</evidence>
<dbReference type="RefSeq" id="WP_340286327.1">
    <property type="nucleotide sequence ID" value="NZ_JBBJUP010000003.1"/>
</dbReference>
<dbReference type="EMBL" id="JBBJUP010000003">
    <property type="protein sequence ID" value="MEJ8278205.1"/>
    <property type="molecule type" value="Genomic_DNA"/>
</dbReference>
<evidence type="ECO:0000313" key="3">
    <source>
        <dbReference type="EMBL" id="MEJ8278205.1"/>
    </source>
</evidence>
<dbReference type="InterPro" id="IPR002192">
    <property type="entry name" value="PPDK_AMP/ATP-bd"/>
</dbReference>
<dbReference type="SUPFAM" id="SSF56059">
    <property type="entry name" value="Glutathione synthetase ATP-binding domain-like"/>
    <property type="match status" value="1"/>
</dbReference>
<reference evidence="3 4" key="1">
    <citation type="submission" date="2024-03" db="EMBL/GenBank/DDBJ databases">
        <title>Draft genome sequence of Pseudonocardia sp. DW16-2.</title>
        <authorList>
            <person name="Duangmal K."/>
        </authorList>
    </citation>
    <scope>NUCLEOTIDE SEQUENCE [LARGE SCALE GENOMIC DNA]</scope>
    <source>
        <strain evidence="3 4">DW16-2</strain>
    </source>
</reference>
<name>A0ABU8T2P0_9PSEU</name>
<dbReference type="Pfam" id="PF00391">
    <property type="entry name" value="PEP-utilizers"/>
    <property type="match status" value="1"/>
</dbReference>
<sequence>MTGGAPLVLDLAAIGRDHVGEVGGKAAHLGELTRIPGVTVPPGFCVTTHAFAAAVAGAPGLDGLLARLGAADPADRAAIATASAEVRALIAALPVPDAAAAELTGALAAAGDGTAWAVRSSATAEDLPDASFAGQQDTYLGVVGAAAVLAHVARCWASLFTERAVTYRRRHGIDERDVRMAVVVQRMVAPRASGVLFTADPVTSHRRTAVVEAVPGLGEALVSGVADPDRWTVRDGAVLERSVATAPAAVLDDDEVLALVALGRRIEARLGVPQDVEWCRTADGFAIVQARPITTLFPVPQAGDDALRVYLSVGHQQMMTDAMTPLGRSYWQRTTPRPMAEAGSRLFVDISGALADPTARAGLLEMMGRSDPLVRDAVETVLGRGAFGDAPPVAGPAAPAPSSWLDADPGLVGELVAESRASLAAAERDVAGRHGEDLFAFLDEDMQELRRLLFDRRAHAVFTTAMDASFWLDEHLHTWLGESGAADTLTLSAPGNVTSEMGLALLDVADVVRPHPAVVAHLRALHEDDDLDGLPALPGGRAAHDALTGFLDTYGARCVGEIDIARTRWSERPATLVPLLLSHVDAATPGEGRRRAAEGERRAQDTARDVLARLRALPGGDARADETAAMIDRLRTFIGFREYPKFGMVRRYLIHKRALLAEADRLVAAGVLRCRTDAFFLHYDELREVARSGRADHDLIRERRATHAAHRRLTPPRVLTSDGETLSGSFHRDDLPDGALAGIAVSRGTVEGRARVVPDMARADLVPGDVLVTVATDPSWSPAFVTIAGLVTEVGGTMTHGAVVAREYGLPAVVGVAGATREIRDGQRIRVHGTDGYVELL</sequence>
<proteinExistence type="predicted"/>
<dbReference type="Proteomes" id="UP001364211">
    <property type="component" value="Unassembled WGS sequence"/>
</dbReference>
<comment type="caution">
    <text evidence="3">The sequence shown here is derived from an EMBL/GenBank/DDBJ whole genome shotgun (WGS) entry which is preliminary data.</text>
</comment>
<feature type="domain" description="PEP-utilising enzyme mobile" evidence="1">
    <location>
        <begin position="767"/>
        <end position="836"/>
    </location>
</feature>
<dbReference type="EC" id="2.7.9.2" evidence="3"/>
<dbReference type="InterPro" id="IPR036637">
    <property type="entry name" value="Phosphohistidine_dom_sf"/>
</dbReference>
<evidence type="ECO:0000313" key="4">
    <source>
        <dbReference type="Proteomes" id="UP001364211"/>
    </source>
</evidence>
<dbReference type="PANTHER" id="PTHR43615:SF1">
    <property type="entry name" value="PPDK_N DOMAIN-CONTAINING PROTEIN"/>
    <property type="match status" value="1"/>
</dbReference>
<dbReference type="Gene3D" id="3.30.470.20">
    <property type="entry name" value="ATP-grasp fold, B domain"/>
    <property type="match status" value="2"/>
</dbReference>
<accession>A0ABU8T2P0</accession>
<dbReference type="InterPro" id="IPR008279">
    <property type="entry name" value="PEP-util_enz_mobile_dom"/>
</dbReference>
<dbReference type="NCBIfam" id="NF004877">
    <property type="entry name" value="PRK06241.1-2"/>
    <property type="match status" value="1"/>
</dbReference>
<dbReference type="Gene3D" id="3.30.1490.20">
    <property type="entry name" value="ATP-grasp fold, A domain"/>
    <property type="match status" value="1"/>
</dbReference>
<dbReference type="InterPro" id="IPR013815">
    <property type="entry name" value="ATP_grasp_subdomain_1"/>
</dbReference>
<feature type="domain" description="Pyruvate phosphate dikinase AMP/ATP-binding" evidence="2">
    <location>
        <begin position="246"/>
        <end position="295"/>
    </location>
</feature>
<organism evidence="3 4">
    <name type="scientific">Pseudonocardia spirodelae</name>
    <dbReference type="NCBI Taxonomy" id="3133431"/>
    <lineage>
        <taxon>Bacteria</taxon>
        <taxon>Bacillati</taxon>
        <taxon>Actinomycetota</taxon>
        <taxon>Actinomycetes</taxon>
        <taxon>Pseudonocardiales</taxon>
        <taxon>Pseudonocardiaceae</taxon>
        <taxon>Pseudonocardia</taxon>
    </lineage>
</organism>
<dbReference type="Pfam" id="PF01326">
    <property type="entry name" value="PPDK_N"/>
    <property type="match status" value="2"/>
</dbReference>
<keyword evidence="3" id="KW-0808">Transferase</keyword>
<dbReference type="PANTHER" id="PTHR43615">
    <property type="entry name" value="PHOSPHOENOLPYRUVATE SYNTHASE-RELATED"/>
    <property type="match status" value="1"/>
</dbReference>
<evidence type="ECO:0000259" key="1">
    <source>
        <dbReference type="Pfam" id="PF00391"/>
    </source>
</evidence>
<dbReference type="GO" id="GO:0008986">
    <property type="term" value="F:pyruvate, water dikinase activity"/>
    <property type="evidence" value="ECO:0007669"/>
    <property type="project" value="UniProtKB-EC"/>
</dbReference>